<comment type="caution">
    <text evidence="3">The sequence shown here is derived from an EMBL/GenBank/DDBJ whole genome shotgun (WGS) entry which is preliminary data.</text>
</comment>
<keyword evidence="4" id="KW-1185">Reference proteome</keyword>
<gene>
    <name evidence="3" type="ORF">CQA53_05620</name>
</gene>
<evidence type="ECO:0000256" key="1">
    <source>
        <dbReference type="SAM" id="Coils"/>
    </source>
</evidence>
<evidence type="ECO:0000313" key="3">
    <source>
        <dbReference type="EMBL" id="RDU65772.1"/>
    </source>
</evidence>
<name>A0A3D8IKJ5_9HELI</name>
<feature type="coiled-coil region" evidence="1">
    <location>
        <begin position="292"/>
        <end position="343"/>
    </location>
</feature>
<dbReference type="Proteomes" id="UP000256379">
    <property type="component" value="Unassembled WGS sequence"/>
</dbReference>
<organism evidence="3 4">
    <name type="scientific">Helicobacter didelphidarum</name>
    <dbReference type="NCBI Taxonomy" id="2040648"/>
    <lineage>
        <taxon>Bacteria</taxon>
        <taxon>Pseudomonadati</taxon>
        <taxon>Campylobacterota</taxon>
        <taxon>Epsilonproteobacteria</taxon>
        <taxon>Campylobacterales</taxon>
        <taxon>Helicobacteraceae</taxon>
        <taxon>Helicobacter</taxon>
    </lineage>
</organism>
<feature type="region of interest" description="Disordered" evidence="2">
    <location>
        <begin position="194"/>
        <end position="226"/>
    </location>
</feature>
<proteinExistence type="predicted"/>
<accession>A0A3D8IKJ5</accession>
<dbReference type="EMBL" id="NXLQ01000010">
    <property type="protein sequence ID" value="RDU65772.1"/>
    <property type="molecule type" value="Genomic_DNA"/>
</dbReference>
<evidence type="ECO:0000313" key="4">
    <source>
        <dbReference type="Proteomes" id="UP000256379"/>
    </source>
</evidence>
<dbReference type="AlphaFoldDB" id="A0A3D8IKJ5"/>
<sequence length="497" mass="58298">MDNQALDITLEDVFDMIDDDSYHEYNTFNEPLEDENIHNTQAILHQAETQKELQRTKEASDTYSILNEREYGEDREIIENAIVHENDITNAVIEELDKDNVKPRQSLESQIITQEAKERDSFVLDSNELAELEQQHTQSLKMQELEKEKMEQRAKEVMEQINAQSKEYTEQKTIQATKETMQNINTQELGSTLSLQQEAKEGSKEVSQENYKETPQEFLKESNNESLQKKESHKEIAFQCNKEVNQEQEKIQQVQEMLANTPTQKEYLEEQDDKALDSKEFLEHNYPLMNDFINTSNQLDCMQEELQKAKEQEDAKNFDEDSYKRREKAIDDASEELEKALDNLTKIRSFADFIRALYILDAALFEMKQASKLPQENPLIKEMSEKMKKGEPMTKESALKALKAISASKNKIENYLKRRQQEKEIAKSLKSDITKYTMTQNNSTKKQLHHNIQKNFNVSLNYDTFEVRYPKLVNESKELLQTHQKEFAKESRKARSR</sequence>
<dbReference type="OrthoDB" id="5351764at2"/>
<feature type="coiled-coil region" evidence="1">
    <location>
        <begin position="133"/>
        <end position="171"/>
    </location>
</feature>
<dbReference type="RefSeq" id="WP_115543048.1">
    <property type="nucleotide sequence ID" value="NZ_NXLQ01000010.1"/>
</dbReference>
<reference evidence="3 4" key="1">
    <citation type="submission" date="2018-04" db="EMBL/GenBank/DDBJ databases">
        <title>Novel Campyloabacter and Helicobacter Species and Strains.</title>
        <authorList>
            <person name="Mannion A.J."/>
            <person name="Shen Z."/>
            <person name="Fox J.G."/>
        </authorList>
    </citation>
    <scope>NUCLEOTIDE SEQUENCE [LARGE SCALE GENOMIC DNA]</scope>
    <source>
        <strain evidence="3 4">MIT 17-337</strain>
    </source>
</reference>
<feature type="compositionally biased region" description="Basic and acidic residues" evidence="2">
    <location>
        <begin position="198"/>
        <end position="226"/>
    </location>
</feature>
<protein>
    <submittedName>
        <fullName evidence="3">Uncharacterized protein</fullName>
    </submittedName>
</protein>
<keyword evidence="1" id="KW-0175">Coiled coil</keyword>
<evidence type="ECO:0000256" key="2">
    <source>
        <dbReference type="SAM" id="MobiDB-lite"/>
    </source>
</evidence>